<organism evidence="7 8">
    <name type="scientific">Campylobacter anatolicus</name>
    <dbReference type="NCBI Taxonomy" id="2829105"/>
    <lineage>
        <taxon>Bacteria</taxon>
        <taxon>Pseudomonadati</taxon>
        <taxon>Campylobacterota</taxon>
        <taxon>Epsilonproteobacteria</taxon>
        <taxon>Campylobacterales</taxon>
        <taxon>Campylobacteraceae</taxon>
        <taxon>Campylobacter</taxon>
    </lineage>
</organism>
<protein>
    <recommendedName>
        <fullName evidence="2">cysteine-S-conjugate beta-lyase</fullName>
        <ecNumber evidence="2">4.4.1.13</ecNumber>
    </recommendedName>
</protein>
<name>A0ABS5HJH0_9BACT</name>
<dbReference type="Gene3D" id="3.90.1150.10">
    <property type="entry name" value="Aspartate Aminotransferase, domain 1"/>
    <property type="match status" value="1"/>
</dbReference>
<dbReference type="PANTHER" id="PTHR43525:SF1">
    <property type="entry name" value="PROTEIN MALY"/>
    <property type="match status" value="1"/>
</dbReference>
<proteinExistence type="inferred from homology"/>
<keyword evidence="8" id="KW-1185">Reference proteome</keyword>
<dbReference type="InterPro" id="IPR051798">
    <property type="entry name" value="Class-II_PLP-Dep_Aminotrans"/>
</dbReference>
<dbReference type="NCBIfam" id="TIGR04350">
    <property type="entry name" value="C_S_lyase_PatB"/>
    <property type="match status" value="1"/>
</dbReference>
<accession>A0ABS5HJH0</accession>
<evidence type="ECO:0000256" key="4">
    <source>
        <dbReference type="ARBA" id="ARBA00023239"/>
    </source>
</evidence>
<dbReference type="InterPro" id="IPR027619">
    <property type="entry name" value="C-S_lyase_PatB-like"/>
</dbReference>
<evidence type="ECO:0000256" key="5">
    <source>
        <dbReference type="ARBA" id="ARBA00037974"/>
    </source>
</evidence>
<sequence>MYNFDEIVDRAGTFSSKWNTQKDELPMWVADMDFKAAPEILDTLKERLDKGTFGYSHIPDEWAEAISIWWQTRHNVKFKTEWAVFCTGVIPAISSAIRKFSKVGDKILVQSPVYHVFYRAITNNDRQIVQNELLYDGDAYSIDFDNLEQKLSDPLTKMMILCNPHNPIGKIWSKDELKRIGELCLKHNVLVVSDEIHCDITDPCRHYTPFAGICDEFAQNSLTCISPTKAFNIAGLQSSAIIAPNDTLRCQIQQAVYADDVGEPNSFAIVAAVTAFTKGSAWLDEMNAYVSENKRIVDKFIKDESLPVHLVRCEATYLLWLDCSAFCDDATQFTKFLREKTGLWLNDGNIYRSDRAFVRMNIATQRSRLLEGLKRLKNGINLYKLAK</sequence>
<evidence type="ECO:0000313" key="8">
    <source>
        <dbReference type="Proteomes" id="UP000682951"/>
    </source>
</evidence>
<keyword evidence="4" id="KW-0456">Lyase</keyword>
<keyword evidence="7" id="KW-0808">Transferase</keyword>
<dbReference type="InterPro" id="IPR015421">
    <property type="entry name" value="PyrdxlP-dep_Trfase_major"/>
</dbReference>
<evidence type="ECO:0000256" key="2">
    <source>
        <dbReference type="ARBA" id="ARBA00012224"/>
    </source>
</evidence>
<comment type="similarity">
    <text evidence="5">Belongs to the class-II pyridoxal-phosphate-dependent aminotransferase family. MalY/PatB cystathionine beta-lyase subfamily.</text>
</comment>
<dbReference type="RefSeq" id="WP_212142148.1">
    <property type="nucleotide sequence ID" value="NZ_JAGSSW010000006.1"/>
</dbReference>
<evidence type="ECO:0000256" key="3">
    <source>
        <dbReference type="ARBA" id="ARBA00022898"/>
    </source>
</evidence>
<reference evidence="7 8" key="1">
    <citation type="submission" date="2021-04" db="EMBL/GenBank/DDBJ databases">
        <title>Molecular and phenotypic characterization and identification of bacterial isolates recovered from the Anatolian ground squirrels (Spermophilus xanthoprymnus) and which have the potential to form a new species in the Campylobacter genus.</title>
        <authorList>
            <person name="Aydin F."/>
            <person name="Abay S."/>
            <person name="Kayman T."/>
            <person name="Karakaya E."/>
            <person name="Mustak H.K."/>
            <person name="Mustak I.B."/>
            <person name="Bilgin N."/>
            <person name="Duzler A."/>
            <person name="Sahin O."/>
            <person name="Guran O."/>
            <person name="Saticioglu I.B."/>
        </authorList>
    </citation>
    <scope>NUCLEOTIDE SEQUENCE [LARGE SCALE GENOMIC DNA]</scope>
    <source>
        <strain evidence="8">faydin-G24</strain>
    </source>
</reference>
<dbReference type="Pfam" id="PF00155">
    <property type="entry name" value="Aminotran_1_2"/>
    <property type="match status" value="1"/>
</dbReference>
<dbReference type="EMBL" id="JAGSSW010000006">
    <property type="protein sequence ID" value="MBR8464191.1"/>
    <property type="molecule type" value="Genomic_DNA"/>
</dbReference>
<evidence type="ECO:0000259" key="6">
    <source>
        <dbReference type="Pfam" id="PF00155"/>
    </source>
</evidence>
<keyword evidence="7" id="KW-0032">Aminotransferase</keyword>
<evidence type="ECO:0000313" key="7">
    <source>
        <dbReference type="EMBL" id="MBR8464191.1"/>
    </source>
</evidence>
<comment type="cofactor">
    <cofactor evidence="1">
        <name>pyridoxal 5'-phosphate</name>
        <dbReference type="ChEBI" id="CHEBI:597326"/>
    </cofactor>
</comment>
<evidence type="ECO:0000256" key="1">
    <source>
        <dbReference type="ARBA" id="ARBA00001933"/>
    </source>
</evidence>
<gene>
    <name evidence="7" type="ORF">KDD93_06380</name>
</gene>
<dbReference type="InterPro" id="IPR015424">
    <property type="entry name" value="PyrdxlP-dep_Trfase"/>
</dbReference>
<keyword evidence="3" id="KW-0663">Pyridoxal phosphate</keyword>
<dbReference type="InterPro" id="IPR004839">
    <property type="entry name" value="Aminotransferase_I/II_large"/>
</dbReference>
<dbReference type="GO" id="GO:0008483">
    <property type="term" value="F:transaminase activity"/>
    <property type="evidence" value="ECO:0007669"/>
    <property type="project" value="UniProtKB-KW"/>
</dbReference>
<dbReference type="InterPro" id="IPR015422">
    <property type="entry name" value="PyrdxlP-dep_Trfase_small"/>
</dbReference>
<dbReference type="SUPFAM" id="SSF53383">
    <property type="entry name" value="PLP-dependent transferases"/>
    <property type="match status" value="1"/>
</dbReference>
<feature type="domain" description="Aminotransferase class I/classII large" evidence="6">
    <location>
        <begin position="37"/>
        <end position="373"/>
    </location>
</feature>
<comment type="caution">
    <text evidence="7">The sequence shown here is derived from an EMBL/GenBank/DDBJ whole genome shotgun (WGS) entry which is preliminary data.</text>
</comment>
<dbReference type="EC" id="4.4.1.13" evidence="2"/>
<dbReference type="CDD" id="cd00609">
    <property type="entry name" value="AAT_like"/>
    <property type="match status" value="1"/>
</dbReference>
<dbReference type="PANTHER" id="PTHR43525">
    <property type="entry name" value="PROTEIN MALY"/>
    <property type="match status" value="1"/>
</dbReference>
<dbReference type="Proteomes" id="UP000682951">
    <property type="component" value="Unassembled WGS sequence"/>
</dbReference>
<dbReference type="Gene3D" id="3.40.640.10">
    <property type="entry name" value="Type I PLP-dependent aspartate aminotransferase-like (Major domain)"/>
    <property type="match status" value="1"/>
</dbReference>